<dbReference type="RefSeq" id="WP_133852991.1">
    <property type="nucleotide sequence ID" value="NZ_SNXZ01000006.1"/>
</dbReference>
<evidence type="ECO:0000313" key="2">
    <source>
        <dbReference type="EMBL" id="TDP94019.1"/>
    </source>
</evidence>
<feature type="signal peptide" evidence="1">
    <location>
        <begin position="1"/>
        <end position="27"/>
    </location>
</feature>
<dbReference type="Proteomes" id="UP000295444">
    <property type="component" value="Unassembled WGS sequence"/>
</dbReference>
<proteinExistence type="predicted"/>
<keyword evidence="1" id="KW-0732">Signal</keyword>
<evidence type="ECO:0000256" key="1">
    <source>
        <dbReference type="SAM" id="SignalP"/>
    </source>
</evidence>
<evidence type="ECO:0000313" key="3">
    <source>
        <dbReference type="Proteomes" id="UP000295444"/>
    </source>
</evidence>
<accession>A0A4R6S2Z0</accession>
<sequence>MRRLRKILSISAGVALAAGLLITPEAAADDSPPGCGTPHEVNRSAIMYGVGTSSWRVGTLVQYWGWCDSNLRNWAHVSFSAGNSAFGTRVAIQTRDGVLHGAKTHDSGTSFNSAPTATINVDTRAYVDGNFWNGGVATLSPQHTAWSGS</sequence>
<reference evidence="2 3" key="1">
    <citation type="submission" date="2019-03" db="EMBL/GenBank/DDBJ databases">
        <title>Genomic Encyclopedia of Type Strains, Phase IV (KMG-IV): sequencing the most valuable type-strain genomes for metagenomic binning, comparative biology and taxonomic classification.</title>
        <authorList>
            <person name="Goeker M."/>
        </authorList>
    </citation>
    <scope>NUCLEOTIDE SEQUENCE [LARGE SCALE GENOMIC DNA]</scope>
    <source>
        <strain evidence="2 3">DSM 45361</strain>
    </source>
</reference>
<name>A0A4R6S2Z0_LABRH</name>
<comment type="caution">
    <text evidence="2">The sequence shown here is derived from an EMBL/GenBank/DDBJ whole genome shotgun (WGS) entry which is preliminary data.</text>
</comment>
<dbReference type="EMBL" id="SNXZ01000006">
    <property type="protein sequence ID" value="TDP94019.1"/>
    <property type="molecule type" value="Genomic_DNA"/>
</dbReference>
<dbReference type="OrthoDB" id="5147287at2"/>
<gene>
    <name evidence="2" type="ORF">EV186_106413</name>
</gene>
<organism evidence="2 3">
    <name type="scientific">Labedaea rhizosphaerae</name>
    <dbReference type="NCBI Taxonomy" id="598644"/>
    <lineage>
        <taxon>Bacteria</taxon>
        <taxon>Bacillati</taxon>
        <taxon>Actinomycetota</taxon>
        <taxon>Actinomycetes</taxon>
        <taxon>Pseudonocardiales</taxon>
        <taxon>Pseudonocardiaceae</taxon>
        <taxon>Labedaea</taxon>
    </lineage>
</organism>
<feature type="chain" id="PRO_5020845390" evidence="1">
    <location>
        <begin position="28"/>
        <end position="149"/>
    </location>
</feature>
<protein>
    <submittedName>
        <fullName evidence="2">Uncharacterized protein</fullName>
    </submittedName>
</protein>
<dbReference type="AlphaFoldDB" id="A0A4R6S2Z0"/>
<keyword evidence="3" id="KW-1185">Reference proteome</keyword>